<proteinExistence type="predicted"/>
<dbReference type="Proteomes" id="UP001458415">
    <property type="component" value="Unassembled WGS sequence"/>
</dbReference>
<sequence length="189" mass="20202">MNFRTPLSALFPGTSGRLLTALVAHHAADADGPLTLDELSRDSAVTPTQLEPALFRLGLLGLIAPRRKGEPVLLVTGHIAWDALRRLTDLRESVVDMVRERARTHLRPAPDHLAMKGAVVDGTASHPADLLELIVVPPATAPADWHHGLADLVAQLSVDLGNVVVHHSAHDTGEAEAMGEGKAVRVLPW</sequence>
<evidence type="ECO:0000313" key="1">
    <source>
        <dbReference type="EMBL" id="MER6976429.1"/>
    </source>
</evidence>
<evidence type="ECO:0000313" key="2">
    <source>
        <dbReference type="Proteomes" id="UP001458415"/>
    </source>
</evidence>
<gene>
    <name evidence="1" type="ORF">ABT317_05110</name>
</gene>
<name>A0ABV1VWW0_9ACTN</name>
<dbReference type="RefSeq" id="WP_086723645.1">
    <property type="nucleotide sequence ID" value="NZ_MUBM01000041.1"/>
</dbReference>
<organism evidence="1 2">
    <name type="scientific">Streptomyces carpinensis</name>
    <dbReference type="NCBI Taxonomy" id="66369"/>
    <lineage>
        <taxon>Bacteria</taxon>
        <taxon>Bacillati</taxon>
        <taxon>Actinomycetota</taxon>
        <taxon>Actinomycetes</taxon>
        <taxon>Kitasatosporales</taxon>
        <taxon>Streptomycetaceae</taxon>
        <taxon>Streptomyces</taxon>
    </lineage>
</organism>
<comment type="caution">
    <text evidence="1">The sequence shown here is derived from an EMBL/GenBank/DDBJ whole genome shotgun (WGS) entry which is preliminary data.</text>
</comment>
<dbReference type="EMBL" id="JBEPCU010000042">
    <property type="protein sequence ID" value="MER6976429.1"/>
    <property type="molecule type" value="Genomic_DNA"/>
</dbReference>
<reference evidence="1 2" key="1">
    <citation type="submission" date="2024-06" db="EMBL/GenBank/DDBJ databases">
        <title>The Natural Products Discovery Center: Release of the First 8490 Sequenced Strains for Exploring Actinobacteria Biosynthetic Diversity.</title>
        <authorList>
            <person name="Kalkreuter E."/>
            <person name="Kautsar S.A."/>
            <person name="Yang D."/>
            <person name="Bader C.D."/>
            <person name="Teijaro C.N."/>
            <person name="Fluegel L."/>
            <person name="Davis C.M."/>
            <person name="Simpson J.R."/>
            <person name="Lauterbach L."/>
            <person name="Steele A.D."/>
            <person name="Gui C."/>
            <person name="Meng S."/>
            <person name="Li G."/>
            <person name="Viehrig K."/>
            <person name="Ye F."/>
            <person name="Su P."/>
            <person name="Kiefer A.F."/>
            <person name="Nichols A."/>
            <person name="Cepeda A.J."/>
            <person name="Yan W."/>
            <person name="Fan B."/>
            <person name="Jiang Y."/>
            <person name="Adhikari A."/>
            <person name="Zheng C.-J."/>
            <person name="Schuster L."/>
            <person name="Cowan T.M."/>
            <person name="Smanski M.J."/>
            <person name="Chevrette M.G."/>
            <person name="De Carvalho L.P.S."/>
            <person name="Shen B."/>
        </authorList>
    </citation>
    <scope>NUCLEOTIDE SEQUENCE [LARGE SCALE GENOMIC DNA]</scope>
    <source>
        <strain evidence="1 2">NPDC000634</strain>
    </source>
</reference>
<accession>A0ABV1VWW0</accession>
<keyword evidence="2" id="KW-1185">Reference proteome</keyword>
<protein>
    <submittedName>
        <fullName evidence="1">Uncharacterized protein</fullName>
    </submittedName>
</protein>